<dbReference type="EMBL" id="BAABKX010000006">
    <property type="protein sequence ID" value="GAA5049545.1"/>
    <property type="molecule type" value="Genomic_DNA"/>
</dbReference>
<gene>
    <name evidence="1" type="ORF">GCM10025751_22450</name>
</gene>
<keyword evidence="2" id="KW-1185">Reference proteome</keyword>
<comment type="caution">
    <text evidence="1">The sequence shown here is derived from an EMBL/GenBank/DDBJ whole genome shotgun (WGS) entry which is preliminary data.</text>
</comment>
<sequence length="201" mass="23002">MSDYACKVCRIIDVYDLRGYNDRLVEHWQKPAPQRKGYRQLADWVNVTLLRRAMDRAGLSTLGREAESKYERLHSDDPMIVTEVSKLLAQEGIDIEQLKKDFVSYGVIRTHLKECLDAEREPQTSSDWERDAIEITRERAHQKAKEAINSLLNKGEIAAGENTAVRIRIDIDCPDCNSRTPVERALRRGVTCDCPEVTSGR</sequence>
<dbReference type="RefSeq" id="WP_227778321.1">
    <property type="nucleotide sequence ID" value="NZ_BAABKX010000006.1"/>
</dbReference>
<dbReference type="InterPro" id="IPR048925">
    <property type="entry name" value="RdfA"/>
</dbReference>
<dbReference type="AlphaFoldDB" id="A0AAV3UGE3"/>
<reference evidence="1 2" key="1">
    <citation type="journal article" date="2019" name="Int. J. Syst. Evol. Microbiol.">
        <title>The Global Catalogue of Microorganisms (GCM) 10K type strain sequencing project: providing services to taxonomists for standard genome sequencing and annotation.</title>
        <authorList>
            <consortium name="The Broad Institute Genomics Platform"/>
            <consortium name="The Broad Institute Genome Sequencing Center for Infectious Disease"/>
            <person name="Wu L."/>
            <person name="Ma J."/>
        </authorList>
    </citation>
    <scope>NUCLEOTIDE SEQUENCE [LARGE SCALE GENOMIC DNA]</scope>
    <source>
        <strain evidence="1 2">JCM 17504</strain>
    </source>
</reference>
<evidence type="ECO:0000313" key="2">
    <source>
        <dbReference type="Proteomes" id="UP001501729"/>
    </source>
</evidence>
<protein>
    <submittedName>
        <fullName evidence="1">Uncharacterized protein</fullName>
    </submittedName>
</protein>
<name>A0AAV3UGE3_9EURY</name>
<dbReference type="Pfam" id="PF21811">
    <property type="entry name" value="RdfA"/>
    <property type="match status" value="1"/>
</dbReference>
<proteinExistence type="predicted"/>
<organism evidence="1 2">
    <name type="scientific">Haladaptatus pallidirubidus</name>
    <dbReference type="NCBI Taxonomy" id="1008152"/>
    <lineage>
        <taxon>Archaea</taxon>
        <taxon>Methanobacteriati</taxon>
        <taxon>Methanobacteriota</taxon>
        <taxon>Stenosarchaea group</taxon>
        <taxon>Halobacteria</taxon>
        <taxon>Halobacteriales</taxon>
        <taxon>Haladaptataceae</taxon>
        <taxon>Haladaptatus</taxon>
    </lineage>
</organism>
<evidence type="ECO:0000313" key="1">
    <source>
        <dbReference type="EMBL" id="GAA5049545.1"/>
    </source>
</evidence>
<accession>A0AAV3UGE3</accession>
<dbReference type="GeneID" id="68616616"/>
<dbReference type="Proteomes" id="UP001501729">
    <property type="component" value="Unassembled WGS sequence"/>
</dbReference>